<keyword evidence="1 3" id="KW-0456">Lyase</keyword>
<keyword evidence="2" id="KW-0732">Signal</keyword>
<dbReference type="PANTHER" id="PTHR10362">
    <property type="entry name" value="HISTIDINE AMMONIA-LYASE"/>
    <property type="match status" value="1"/>
</dbReference>
<evidence type="ECO:0000256" key="1">
    <source>
        <dbReference type="ARBA" id="ARBA00023239"/>
    </source>
</evidence>
<accession>A0A7G6YFV9</accession>
<evidence type="ECO:0000313" key="3">
    <source>
        <dbReference type="EMBL" id="QNE37374.1"/>
    </source>
</evidence>
<evidence type="ECO:0000256" key="2">
    <source>
        <dbReference type="SAM" id="SignalP"/>
    </source>
</evidence>
<evidence type="ECO:0000313" key="4">
    <source>
        <dbReference type="Proteomes" id="UP000515511"/>
    </source>
</evidence>
<protein>
    <submittedName>
        <fullName evidence="3">Aromatic amino acid lyase</fullName>
    </submittedName>
</protein>
<dbReference type="Gene3D" id="1.10.275.10">
    <property type="entry name" value="Fumarase/aspartase (N-terminal domain)"/>
    <property type="match status" value="1"/>
</dbReference>
<dbReference type="Pfam" id="PF00221">
    <property type="entry name" value="Lyase_aromatic"/>
    <property type="match status" value="1"/>
</dbReference>
<dbReference type="InterPro" id="IPR008948">
    <property type="entry name" value="L-Aspartase-like"/>
</dbReference>
<feature type="chain" id="PRO_5038480568" evidence="2">
    <location>
        <begin position="27"/>
        <end position="523"/>
    </location>
</feature>
<feature type="signal peptide" evidence="2">
    <location>
        <begin position="1"/>
        <end position="26"/>
    </location>
</feature>
<dbReference type="Gene3D" id="1.20.200.10">
    <property type="entry name" value="Fumarase/aspartase (Central domain)"/>
    <property type="match status" value="1"/>
</dbReference>
<name>A0A7G6YFV9_9MICO</name>
<dbReference type="GO" id="GO:0016841">
    <property type="term" value="F:ammonia-lyase activity"/>
    <property type="evidence" value="ECO:0007669"/>
    <property type="project" value="UniProtKB-ARBA"/>
</dbReference>
<dbReference type="Proteomes" id="UP000515511">
    <property type="component" value="Chromosome"/>
</dbReference>
<reference evidence="4" key="1">
    <citation type="submission" date="2019-09" db="EMBL/GenBank/DDBJ databases">
        <title>Antimicrobial potential of Antarctic Bacteria.</title>
        <authorList>
            <person name="Benaud N."/>
            <person name="Edwards R.J."/>
            <person name="Ferrari B.C."/>
        </authorList>
    </citation>
    <scope>NUCLEOTIDE SEQUENCE [LARGE SCALE GENOMIC DNA]</scope>
    <source>
        <strain evidence="4">INR9</strain>
    </source>
</reference>
<dbReference type="KEGG" id="lse:F1C12_21190"/>
<dbReference type="InterPro" id="IPR001106">
    <property type="entry name" value="Aromatic_Lyase"/>
</dbReference>
<dbReference type="SUPFAM" id="SSF48557">
    <property type="entry name" value="L-aspartase-like"/>
    <property type="match status" value="1"/>
</dbReference>
<organism evidence="3 4">
    <name type="scientific">Leifsonia shinshuensis</name>
    <dbReference type="NCBI Taxonomy" id="150026"/>
    <lineage>
        <taxon>Bacteria</taxon>
        <taxon>Bacillati</taxon>
        <taxon>Actinomycetota</taxon>
        <taxon>Actinomycetes</taxon>
        <taxon>Micrococcales</taxon>
        <taxon>Microbacteriaceae</taxon>
        <taxon>Leifsonia</taxon>
    </lineage>
</organism>
<proteinExistence type="predicted"/>
<gene>
    <name evidence="3" type="ORF">F1C12_21190</name>
</gene>
<sequence>MCTALSTRWCPRCGGAACCAPSSAMAGCGRTWPTSDMRTVRFGAEAPSVSDIVAVAEGAPVELDGDARATITASRAVVDRAIESGEAVYGLNRRLGAGRDDTVEADDLAAFQRRTIANHRGGIGEPLTETEARAVVAARLAGFTRGGAGVRPELAEAYAALLNAGVTPRIPSRGSVGAADLTALAEVAAVVIGTGTVLRDGGALPAAEALEAAGLTPIELAPHEALAALSANALSVGVGSLAAVAARQLAEAADLVVALSLEAVAAHGPAGNLSPYAEAVAEARGGDGQRASAHAIRAALSGSALEAPGRTVSVQDPLAFRTAPQLHGALREAVARLRSELEVELAARTENPVVDLPSGRLVSGGNFQALPLALALENLRLALAHVAEASERRAAALSLALAPARREGRTRVPGLLLYAAADAVAEVRQLAAPATLGSSTLSGVEDHATYAPLALRLLQRSLALTGDVLAVEALHAADLLGVLDAAPTGAGTRPLASALTAALAADAAPAAALVAEATHLLLG</sequence>
<dbReference type="EMBL" id="CP043641">
    <property type="protein sequence ID" value="QNE37374.1"/>
    <property type="molecule type" value="Genomic_DNA"/>
</dbReference>
<dbReference type="AlphaFoldDB" id="A0A7G6YFV9"/>
<dbReference type="InterPro" id="IPR024083">
    <property type="entry name" value="Fumarase/histidase_N"/>
</dbReference>